<sequence>MSVCQSRLLIDENLTDFCLTSIGDWLKREVHHACNYEFSTKSRRSIELKFKNKYLRDKIITKICCVLFNCSLTQLYEIYSRKKEIQPENILNESGYIHCDQDTNEQASEKQFVVNNVLDQSHMTSGQKSSVAWSDMASSILCSPKPELIENIPKPQSGLGMKPRNHKVMKPTPSKFNNKSSINEFETPERPRSLHREPIRNRLEKLDLVSYREKRSEHIQKHVSRARECTNARNLLTELRKFEVKKNTNSFVEPCSKNNQLNMNAIKEENKFINSTIKYGKPVERSPRINTDKFMQTELRPQTSRKNLNKSSFVHGKPAKTTSYEGTSASKNTVLSRYLVQNYESVLKKGKVNEKKKILERNFNNLAPNSKTSTRRVPQSKNTCLNNTRNMKGNYPKDLALDQSVRDQKKSRNETESNKIQSYIRNANAKIKTRRGTHTSRANMYMNYCYSIDIKDPVSVHSARRNLNTTMGFYKSEKTEPLLARLSRKYKRLSEEHTNICVDTHNFKEISTDQNNDVWQTPKKLNKTSLLNLHGDLQPVIERSTNDDACQRIQGKQKFKVGYHRSKKLCDFIENPEKKPYTARPQKSKFSSYLP</sequence>
<evidence type="ECO:0000313" key="3">
    <source>
        <dbReference type="Proteomes" id="UP001295684"/>
    </source>
</evidence>
<evidence type="ECO:0000256" key="1">
    <source>
        <dbReference type="SAM" id="MobiDB-lite"/>
    </source>
</evidence>
<organism evidence="2 3">
    <name type="scientific">Euplotes crassus</name>
    <dbReference type="NCBI Taxonomy" id="5936"/>
    <lineage>
        <taxon>Eukaryota</taxon>
        <taxon>Sar</taxon>
        <taxon>Alveolata</taxon>
        <taxon>Ciliophora</taxon>
        <taxon>Intramacronucleata</taxon>
        <taxon>Spirotrichea</taxon>
        <taxon>Hypotrichia</taxon>
        <taxon>Euplotida</taxon>
        <taxon>Euplotidae</taxon>
        <taxon>Moneuplotes</taxon>
    </lineage>
</organism>
<gene>
    <name evidence="2" type="ORF">ECRASSUSDP1_LOCUS3727</name>
</gene>
<name>A0AAD1UBI7_EUPCR</name>
<feature type="region of interest" description="Disordered" evidence="1">
    <location>
        <begin position="155"/>
        <end position="193"/>
    </location>
</feature>
<feature type="compositionally biased region" description="Polar residues" evidence="1">
    <location>
        <begin position="174"/>
        <end position="184"/>
    </location>
</feature>
<protein>
    <submittedName>
        <fullName evidence="2">Uncharacterized protein</fullName>
    </submittedName>
</protein>
<dbReference type="AlphaFoldDB" id="A0AAD1UBI7"/>
<comment type="caution">
    <text evidence="2">The sequence shown here is derived from an EMBL/GenBank/DDBJ whole genome shotgun (WGS) entry which is preliminary data.</text>
</comment>
<accession>A0AAD1UBI7</accession>
<proteinExistence type="predicted"/>
<feature type="compositionally biased region" description="Polar residues" evidence="1">
    <location>
        <begin position="364"/>
        <end position="391"/>
    </location>
</feature>
<keyword evidence="3" id="KW-1185">Reference proteome</keyword>
<evidence type="ECO:0000313" key="2">
    <source>
        <dbReference type="EMBL" id="CAI2362404.1"/>
    </source>
</evidence>
<reference evidence="2" key="1">
    <citation type="submission" date="2023-07" db="EMBL/GenBank/DDBJ databases">
        <authorList>
            <consortium name="AG Swart"/>
            <person name="Singh M."/>
            <person name="Singh A."/>
            <person name="Seah K."/>
            <person name="Emmerich C."/>
        </authorList>
    </citation>
    <scope>NUCLEOTIDE SEQUENCE</scope>
    <source>
        <strain evidence="2">DP1</strain>
    </source>
</reference>
<dbReference type="EMBL" id="CAMPGE010003567">
    <property type="protein sequence ID" value="CAI2362404.1"/>
    <property type="molecule type" value="Genomic_DNA"/>
</dbReference>
<feature type="region of interest" description="Disordered" evidence="1">
    <location>
        <begin position="364"/>
        <end position="396"/>
    </location>
</feature>
<dbReference type="Proteomes" id="UP001295684">
    <property type="component" value="Unassembled WGS sequence"/>
</dbReference>